<protein>
    <recommendedName>
        <fullName evidence="1">LysM domain-containing protein</fullName>
    </recommendedName>
</protein>
<sequence>MSARAIEGFGGGFRARFTAATRGSGLGTSGAVVGVEIINHGSGYFKPPHIVISEGGRGCEGPLFEAVLGTRMYHPMDAYPGVGLEFEIIAADNPFDTIKRFAIDGDLPELMVSSALSPPVESNSPRGLVSRTFKWDPPRSVGGSRPLPVCFSVEDNSGEVLPSGTQLSGKTDSACFMFTVKRCAYAIKGGETLLHVAAYYGTNWIQIWAANVLLQDPEGSDISEGQLINVGHTYTMESGDEMSKLSRKFGMSTEAMYQLNYDIAQTPPELLGAGQQLCIIPNSCATNV</sequence>
<dbReference type="AlphaFoldDB" id="A0A7S1MZ16"/>
<dbReference type="PROSITE" id="PS51782">
    <property type="entry name" value="LYSM"/>
    <property type="match status" value="1"/>
</dbReference>
<evidence type="ECO:0000313" key="2">
    <source>
        <dbReference type="EMBL" id="CAD8986904.1"/>
    </source>
</evidence>
<organism evidence="2">
    <name type="scientific">Hemiselmis andersenii</name>
    <name type="common">Cryptophyte alga</name>
    <dbReference type="NCBI Taxonomy" id="464988"/>
    <lineage>
        <taxon>Eukaryota</taxon>
        <taxon>Cryptophyceae</taxon>
        <taxon>Cryptomonadales</taxon>
        <taxon>Hemiselmidaceae</taxon>
        <taxon>Hemiselmis</taxon>
    </lineage>
</organism>
<evidence type="ECO:0000259" key="1">
    <source>
        <dbReference type="PROSITE" id="PS51782"/>
    </source>
</evidence>
<dbReference type="Pfam" id="PF01476">
    <property type="entry name" value="LysM"/>
    <property type="match status" value="2"/>
</dbReference>
<feature type="domain" description="LysM" evidence="1">
    <location>
        <begin position="232"/>
        <end position="279"/>
    </location>
</feature>
<dbReference type="Gene3D" id="3.10.350.10">
    <property type="entry name" value="LysM domain"/>
    <property type="match status" value="1"/>
</dbReference>
<gene>
    <name evidence="2" type="ORF">HAND00432_LOCUS37917</name>
</gene>
<dbReference type="InterPro" id="IPR036779">
    <property type="entry name" value="LysM_dom_sf"/>
</dbReference>
<name>A0A7S1MZ16_HEMAN</name>
<dbReference type="SUPFAM" id="SSF54106">
    <property type="entry name" value="LysM domain"/>
    <property type="match status" value="1"/>
</dbReference>
<reference evidence="2" key="1">
    <citation type="submission" date="2021-01" db="EMBL/GenBank/DDBJ databases">
        <authorList>
            <person name="Corre E."/>
            <person name="Pelletier E."/>
            <person name="Niang G."/>
            <person name="Scheremetjew M."/>
            <person name="Finn R."/>
            <person name="Kale V."/>
            <person name="Holt S."/>
            <person name="Cochrane G."/>
            <person name="Meng A."/>
            <person name="Brown T."/>
            <person name="Cohen L."/>
        </authorList>
    </citation>
    <scope>NUCLEOTIDE SEQUENCE</scope>
    <source>
        <strain evidence="2">CCMP644</strain>
    </source>
</reference>
<dbReference type="InterPro" id="IPR018392">
    <property type="entry name" value="LysM"/>
</dbReference>
<dbReference type="CDD" id="cd00118">
    <property type="entry name" value="LysM"/>
    <property type="match status" value="2"/>
</dbReference>
<proteinExistence type="predicted"/>
<dbReference type="EMBL" id="HBFX01062781">
    <property type="protein sequence ID" value="CAD8986904.1"/>
    <property type="molecule type" value="Transcribed_RNA"/>
</dbReference>
<accession>A0A7S1MZ16</accession>